<evidence type="ECO:0008006" key="4">
    <source>
        <dbReference type="Google" id="ProtNLM"/>
    </source>
</evidence>
<dbReference type="EMBL" id="JAKJPO010000001">
    <property type="protein sequence ID" value="MCF7220759.1"/>
    <property type="molecule type" value="Genomic_DNA"/>
</dbReference>
<evidence type="ECO:0000256" key="1">
    <source>
        <dbReference type="SAM" id="Phobius"/>
    </source>
</evidence>
<sequence>MNTLAIINIAIFLYLIPGFLVIRDGRKSAVSRLVGCAAVLGFSWIGFIVYKLASRKAGAETATHH</sequence>
<keyword evidence="1" id="KW-1133">Transmembrane helix</keyword>
<gene>
    <name evidence="2" type="ORF">L3V18_02995</name>
</gene>
<keyword evidence="1" id="KW-0472">Membrane</keyword>
<accession>A0ABS9HR96</accession>
<feature type="transmembrane region" description="Helical" evidence="1">
    <location>
        <begin position="29"/>
        <end position="50"/>
    </location>
</feature>
<keyword evidence="1" id="KW-0812">Transmembrane</keyword>
<evidence type="ECO:0000313" key="2">
    <source>
        <dbReference type="EMBL" id="MCF7220759.1"/>
    </source>
</evidence>
<protein>
    <recommendedName>
        <fullName evidence="4">Cardiolipin synthase N-terminal domain-containing protein</fullName>
    </recommendedName>
</protein>
<organism evidence="2 3">
    <name type="scientific">Marilutibacter chinensis</name>
    <dbReference type="NCBI Taxonomy" id="2912247"/>
    <lineage>
        <taxon>Bacteria</taxon>
        <taxon>Pseudomonadati</taxon>
        <taxon>Pseudomonadota</taxon>
        <taxon>Gammaproteobacteria</taxon>
        <taxon>Lysobacterales</taxon>
        <taxon>Lysobacteraceae</taxon>
        <taxon>Marilutibacter</taxon>
    </lineage>
</organism>
<name>A0ABS9HR96_9GAMM</name>
<reference evidence="2" key="1">
    <citation type="submission" date="2022-01" db="EMBL/GenBank/DDBJ databases">
        <title>Lysobacter chinensis sp. nov., a bacterium isolated from cow dung compost.</title>
        <authorList>
            <person name="Liu Y."/>
        </authorList>
    </citation>
    <scope>NUCLEOTIDE SEQUENCE</scope>
    <source>
        <strain evidence="2">TLK-CK17</strain>
    </source>
</reference>
<evidence type="ECO:0000313" key="3">
    <source>
        <dbReference type="Proteomes" id="UP001430796"/>
    </source>
</evidence>
<proteinExistence type="predicted"/>
<keyword evidence="3" id="KW-1185">Reference proteome</keyword>
<feature type="transmembrane region" description="Helical" evidence="1">
    <location>
        <begin position="6"/>
        <end position="22"/>
    </location>
</feature>
<dbReference type="Proteomes" id="UP001430796">
    <property type="component" value="Unassembled WGS sequence"/>
</dbReference>
<reference evidence="2" key="2">
    <citation type="submission" date="2022-01" db="EMBL/GenBank/DDBJ databases">
        <authorList>
            <person name="Zhou L.Y."/>
        </authorList>
    </citation>
    <scope>NUCLEOTIDE SEQUENCE</scope>
    <source>
        <strain evidence="2">TLK-CK17</strain>
    </source>
</reference>
<dbReference type="RefSeq" id="WP_237053110.1">
    <property type="nucleotide sequence ID" value="NZ_JAKJPO010000001.1"/>
</dbReference>
<comment type="caution">
    <text evidence="2">The sequence shown here is derived from an EMBL/GenBank/DDBJ whole genome shotgun (WGS) entry which is preliminary data.</text>
</comment>